<dbReference type="AlphaFoldDB" id="A0A836CM57"/>
<dbReference type="EMBL" id="JAFCMP010000035">
    <property type="protein sequence ID" value="KAG5190358.1"/>
    <property type="molecule type" value="Genomic_DNA"/>
</dbReference>
<accession>A0A836CM57</accession>
<comment type="caution">
    <text evidence="2">The sequence shown here is derived from an EMBL/GenBank/DDBJ whole genome shotgun (WGS) entry which is preliminary data.</text>
</comment>
<organism evidence="2 3">
    <name type="scientific">Tribonema minus</name>
    <dbReference type="NCBI Taxonomy" id="303371"/>
    <lineage>
        <taxon>Eukaryota</taxon>
        <taxon>Sar</taxon>
        <taxon>Stramenopiles</taxon>
        <taxon>Ochrophyta</taxon>
        <taxon>PX clade</taxon>
        <taxon>Xanthophyceae</taxon>
        <taxon>Tribonematales</taxon>
        <taxon>Tribonemataceae</taxon>
        <taxon>Tribonema</taxon>
    </lineage>
</organism>
<sequence>MADVVGTWQRVGSRIRRRAGDCLGDLGAADAGCRHPSPLARRYTLLCAVVTIGSLSIAKTVSTCTPSSCSIPASHLPMPLNSDAWRSTCAGPLSVWRMTVCYGGGGGGGHKTGGRGRNKPGVRRRSEHHVVASCVKLDIRAGAARRLDDQLYAKITLHPADCKSCSFSVPGRTDLTRSCPYLEFKFNGTDHTVEAVVAHNPPFLLDDTLRRFTERQITGISSQSRTAANSVVAHTATDLDELAEHLRRCKERHGHGDAATKPFARELIDVCAPAAARRAAADNLGADPTELKAGAQFRSCTIANMVRAFACSKRLLTEVDAEQLITKKAIGASRGMPIAAWKGGDPQGGGVLEQMRLAQGRAQQITMLQEPPRACKHCGTPFYRQWRLVAAHRVLAHTPFSTCSGHPNKDKVRELLAESFSRAARQDMLDAIGQLDALGLAYPDAEEPTVRRLLAAVQRGGKNGLQVLTEQLSIYDMSNQSTASRGYMGLSMQSIGLLQDTAVNRGLALRIMLPTLTTSGEPASVFLAMPIGQLLMAKLVLGGYADRGLPPHHPSAQRIVHELIWSCVCRSMRSAPVGTGNSNLCSSLLNKVRMYANRRQPPHIARTGAQWHDELSRSGSCLLRGRCHQRVQVLLVGMAAVRAEGRVRKRAVRGHQNATGDRRAPRSAHKRPPLTAPNKVQHVVYTSRPGPTTTDAVPPVQPLPPPLLQHHHEDYHHAHSAVQLQSTLNASIGGGNASCVQPDDTSSAGSGRALPAALSRVVKAVALAYLVSVQVYRVYGTRTGLEGAKSEKGLTAQGEDRTRDLPIMRRTRHRLRHPSC</sequence>
<reference evidence="2" key="1">
    <citation type="submission" date="2021-02" db="EMBL/GenBank/DDBJ databases">
        <title>First Annotated Genome of the Yellow-green Alga Tribonema minus.</title>
        <authorList>
            <person name="Mahan K.M."/>
        </authorList>
    </citation>
    <scope>NUCLEOTIDE SEQUENCE</scope>
    <source>
        <strain evidence="2">UTEX B ZZ1240</strain>
    </source>
</reference>
<proteinExistence type="predicted"/>
<dbReference type="Proteomes" id="UP000664859">
    <property type="component" value="Unassembled WGS sequence"/>
</dbReference>
<evidence type="ECO:0000313" key="3">
    <source>
        <dbReference type="Proteomes" id="UP000664859"/>
    </source>
</evidence>
<gene>
    <name evidence="2" type="ORF">JKP88DRAFT_243050</name>
</gene>
<evidence type="ECO:0000256" key="1">
    <source>
        <dbReference type="SAM" id="MobiDB-lite"/>
    </source>
</evidence>
<keyword evidence="3" id="KW-1185">Reference proteome</keyword>
<feature type="region of interest" description="Disordered" evidence="1">
    <location>
        <begin position="647"/>
        <end position="679"/>
    </location>
</feature>
<name>A0A836CM57_9STRA</name>
<protein>
    <submittedName>
        <fullName evidence="2">Uncharacterized protein</fullName>
    </submittedName>
</protein>
<evidence type="ECO:0000313" key="2">
    <source>
        <dbReference type="EMBL" id="KAG5190358.1"/>
    </source>
</evidence>